<reference evidence="2" key="1">
    <citation type="submission" date="2017-04" db="EMBL/GenBank/DDBJ databases">
        <title>Unveiling RNA virosphere associated with marine microorganisms.</title>
        <authorList>
            <person name="Urayama S."/>
            <person name="Takaki Y."/>
            <person name="Nishi S."/>
            <person name="Yoshida Y."/>
            <person name="Deguchi S."/>
            <person name="Takai K."/>
            <person name="Nunoura T."/>
        </authorList>
    </citation>
    <scope>NUCLEOTIDE SEQUENCE</scope>
</reference>
<evidence type="ECO:0000313" key="2">
    <source>
        <dbReference type="EMBL" id="GBH22029.1"/>
    </source>
</evidence>
<sequence>MTSFKSSKKSKSVADLAWERKTRLGAIEVKVEQYGRTLCVPICFNSNKLLDQFSRILDCRSAVRDATHKCESTFGYYKDGKYKCNVCSELVSVKESDFKRFHVDAVSFLVGLCDDDSNIFLVSDPSLAAVVVSRDFKILSRNCRRFTSLDAKNISLYCNQYVESASRAAAAGTVVMYDATRAVAYLLSSFHHPERVRVDHSVLSKLFLLSTFSADISALVEKPGHSKAVDPPASSTPSKGPKPKTPVTKTRRDRKVRVDDHSAEARETKSETKQKRGKTPSRKATRPTTPAIPSEPRRDKPPTLATKRKMLNAITSSLQPATDSSLEK</sequence>
<comment type="caution">
    <text evidence="2">The sequence shown here is derived from an EMBL/GenBank/DDBJ whole genome shotgun (WGS) entry which is preliminary data.</text>
</comment>
<accession>A0A2V0R9Q2</accession>
<feature type="compositionally biased region" description="Polar residues" evidence="1">
    <location>
        <begin position="313"/>
        <end position="328"/>
    </location>
</feature>
<feature type="region of interest" description="Disordered" evidence="1">
    <location>
        <begin position="223"/>
        <end position="328"/>
    </location>
</feature>
<evidence type="ECO:0000256" key="1">
    <source>
        <dbReference type="SAM" id="MobiDB-lite"/>
    </source>
</evidence>
<protein>
    <submittedName>
        <fullName evidence="2">Uncharacterized protein</fullName>
    </submittedName>
</protein>
<proteinExistence type="predicted"/>
<organism evidence="2">
    <name type="scientific">viral metagenome</name>
    <dbReference type="NCBI Taxonomy" id="1070528"/>
    <lineage>
        <taxon>unclassified sequences</taxon>
        <taxon>metagenomes</taxon>
        <taxon>organismal metagenomes</taxon>
    </lineage>
</organism>
<feature type="compositionally biased region" description="Basic and acidic residues" evidence="1">
    <location>
        <begin position="256"/>
        <end position="274"/>
    </location>
</feature>
<dbReference type="AlphaFoldDB" id="A0A2V0R9Q2"/>
<dbReference type="EMBL" id="BDQA01000553">
    <property type="protein sequence ID" value="GBH22029.1"/>
    <property type="molecule type" value="Genomic_RNA"/>
</dbReference>
<feature type="compositionally biased region" description="Basic residues" evidence="1">
    <location>
        <begin position="275"/>
        <end position="285"/>
    </location>
</feature>
<name>A0A2V0R9Q2_9ZZZZ</name>